<dbReference type="OrthoDB" id="10057873at2759"/>
<dbReference type="EMBL" id="SRLO01001555">
    <property type="protein sequence ID" value="TNN36911.1"/>
    <property type="molecule type" value="Genomic_DNA"/>
</dbReference>
<dbReference type="Proteomes" id="UP000314294">
    <property type="component" value="Unassembled WGS sequence"/>
</dbReference>
<protein>
    <submittedName>
        <fullName evidence="1">Uncharacterized protein</fullName>
    </submittedName>
</protein>
<gene>
    <name evidence="1" type="ORF">EYF80_052924</name>
</gene>
<accession>A0A4Z2F7X5</accession>
<organism evidence="1 2">
    <name type="scientific">Liparis tanakae</name>
    <name type="common">Tanaka's snailfish</name>
    <dbReference type="NCBI Taxonomy" id="230148"/>
    <lineage>
        <taxon>Eukaryota</taxon>
        <taxon>Metazoa</taxon>
        <taxon>Chordata</taxon>
        <taxon>Craniata</taxon>
        <taxon>Vertebrata</taxon>
        <taxon>Euteleostomi</taxon>
        <taxon>Actinopterygii</taxon>
        <taxon>Neopterygii</taxon>
        <taxon>Teleostei</taxon>
        <taxon>Neoteleostei</taxon>
        <taxon>Acanthomorphata</taxon>
        <taxon>Eupercaria</taxon>
        <taxon>Perciformes</taxon>
        <taxon>Cottioidei</taxon>
        <taxon>Cottales</taxon>
        <taxon>Liparidae</taxon>
        <taxon>Liparis</taxon>
    </lineage>
</organism>
<evidence type="ECO:0000313" key="2">
    <source>
        <dbReference type="Proteomes" id="UP000314294"/>
    </source>
</evidence>
<keyword evidence="2" id="KW-1185">Reference proteome</keyword>
<reference evidence="1 2" key="1">
    <citation type="submission" date="2019-03" db="EMBL/GenBank/DDBJ databases">
        <title>First draft genome of Liparis tanakae, snailfish: a comprehensive survey of snailfish specific genes.</title>
        <authorList>
            <person name="Kim W."/>
            <person name="Song I."/>
            <person name="Jeong J.-H."/>
            <person name="Kim D."/>
            <person name="Kim S."/>
            <person name="Ryu S."/>
            <person name="Song J.Y."/>
            <person name="Lee S.K."/>
        </authorList>
    </citation>
    <scope>NUCLEOTIDE SEQUENCE [LARGE SCALE GENOMIC DNA]</scope>
    <source>
        <tissue evidence="1">Muscle</tissue>
    </source>
</reference>
<sequence length="156" mass="17169">MEEKLVDLEKIHISLSPDITDEEMLTLPLLEEDSLGHGCHRVGRPASEGGVVYGFQLQSTLNTTVEMLSSTSVEVGGAYGVMDVEGSPIDQKTPFPPKIYKDRYFPVGLKPQVRRLLSDVLAAAAEQETDCFVFFMTKLSSVTQCVNLFCSCGNFE</sequence>
<name>A0A4Z2F7X5_9TELE</name>
<dbReference type="AlphaFoldDB" id="A0A4Z2F7X5"/>
<proteinExistence type="predicted"/>
<evidence type="ECO:0000313" key="1">
    <source>
        <dbReference type="EMBL" id="TNN36911.1"/>
    </source>
</evidence>
<comment type="caution">
    <text evidence="1">The sequence shown here is derived from an EMBL/GenBank/DDBJ whole genome shotgun (WGS) entry which is preliminary data.</text>
</comment>